<dbReference type="STRING" id="471856.Jden_0178"/>
<organism evidence="3 4">
    <name type="scientific">Jonesia denitrificans (strain ATCC 14870 / DSM 20603 / BCRC 15368 / CIP 55.134 / JCM 11481 / NBRC 15587 / NCTC 10816 / Prevot 55134)</name>
    <name type="common">Listeria denitrificans</name>
    <dbReference type="NCBI Taxonomy" id="471856"/>
    <lineage>
        <taxon>Bacteria</taxon>
        <taxon>Bacillati</taxon>
        <taxon>Actinomycetota</taxon>
        <taxon>Actinomycetes</taxon>
        <taxon>Micrococcales</taxon>
        <taxon>Jonesiaceae</taxon>
        <taxon>Jonesia</taxon>
    </lineage>
</organism>
<name>C7QYK5_JONDD</name>
<protein>
    <recommendedName>
        <fullName evidence="5">Lipoprotein</fullName>
    </recommendedName>
</protein>
<evidence type="ECO:0000256" key="1">
    <source>
        <dbReference type="SAM" id="MobiDB-lite"/>
    </source>
</evidence>
<evidence type="ECO:0008006" key="5">
    <source>
        <dbReference type="Google" id="ProtNLM"/>
    </source>
</evidence>
<proteinExistence type="predicted"/>
<accession>C7QYK5</accession>
<feature type="compositionally biased region" description="Polar residues" evidence="1">
    <location>
        <begin position="51"/>
        <end position="65"/>
    </location>
</feature>
<gene>
    <name evidence="3" type="ordered locus">Jden_0178</name>
</gene>
<dbReference type="KEGG" id="jde:Jden_0178"/>
<evidence type="ECO:0000256" key="2">
    <source>
        <dbReference type="SAM" id="SignalP"/>
    </source>
</evidence>
<evidence type="ECO:0000313" key="4">
    <source>
        <dbReference type="Proteomes" id="UP000000628"/>
    </source>
</evidence>
<feature type="region of interest" description="Disordered" evidence="1">
    <location>
        <begin position="46"/>
        <end position="82"/>
    </location>
</feature>
<feature type="compositionally biased region" description="Low complexity" evidence="1">
    <location>
        <begin position="66"/>
        <end position="77"/>
    </location>
</feature>
<dbReference type="HOGENOM" id="CLU_975832_0_0_11"/>
<feature type="chain" id="PRO_5002981791" description="Lipoprotein" evidence="2">
    <location>
        <begin position="45"/>
        <end position="285"/>
    </location>
</feature>
<evidence type="ECO:0000313" key="3">
    <source>
        <dbReference type="EMBL" id="ACV07852.1"/>
    </source>
</evidence>
<dbReference type="AlphaFoldDB" id="C7QYK5"/>
<reference evidence="3 4" key="1">
    <citation type="journal article" date="2009" name="Stand. Genomic Sci.">
        <title>Complete genome sequence of Jonesia denitrificans type strain (Prevot 55134).</title>
        <authorList>
            <person name="Pukall R."/>
            <person name="Gehrich-Schroter G."/>
            <person name="Lapidus A."/>
            <person name="Nolan M."/>
            <person name="Glavina Del Rio T."/>
            <person name="Lucas S."/>
            <person name="Chen F."/>
            <person name="Tice H."/>
            <person name="Pitluck S."/>
            <person name="Cheng J.F."/>
            <person name="Copeland A."/>
            <person name="Saunders E."/>
            <person name="Brettin T."/>
            <person name="Detter J.C."/>
            <person name="Bruce D."/>
            <person name="Goodwin L."/>
            <person name="Pati A."/>
            <person name="Ivanova N."/>
            <person name="Mavromatis K."/>
            <person name="Ovchinnikova G."/>
            <person name="Chen A."/>
            <person name="Palaniappan K."/>
            <person name="Land M."/>
            <person name="Hauser L."/>
            <person name="Chang Y.J."/>
            <person name="Jeffries C.D."/>
            <person name="Chain P."/>
            <person name="Goker M."/>
            <person name="Bristow J."/>
            <person name="Eisen J.A."/>
            <person name="Markowitz V."/>
            <person name="Hugenholtz P."/>
            <person name="Kyrpides N.C."/>
            <person name="Klenk H.P."/>
            <person name="Han C."/>
        </authorList>
    </citation>
    <scope>NUCLEOTIDE SEQUENCE [LARGE SCALE GENOMIC DNA]</scope>
    <source>
        <strain evidence="4">ATCC 14870 / DSM 20603 / BCRC 15368 / CIP 55.134 / JCM 11481 / NBRC 15587 / NCTC 10816 / Prevot 55134</strain>
    </source>
</reference>
<keyword evidence="2" id="KW-0732">Signal</keyword>
<keyword evidence="4" id="KW-1185">Reference proteome</keyword>
<dbReference type="Proteomes" id="UP000000628">
    <property type="component" value="Chromosome"/>
</dbReference>
<dbReference type="EMBL" id="CP001706">
    <property type="protein sequence ID" value="ACV07852.1"/>
    <property type="molecule type" value="Genomic_DNA"/>
</dbReference>
<sequence>MKKVPHPRFFSVEHCRVSPLRARQWRVWLCCVVACVVTSVTACAATGGSDPEQSGTSLSESGTSQPDPSAADPAEADGSQPEDKHIVSPVFVPYVGIETWPRQARLEAALDKVVVPSVFRRHYDQSVLEVVGAAANSVARVQASVTPLHGRRQGDELAYYRPLRAVLSDRLWADLDDHVADGVAGESTVVGALVPQTDRDGVWATIDGVSYRSTGVLEVRFWGIPRFAMSGDRPQITFPLDVTAHAEEGKIGYSSEFTATMEWTGGRWVLVDWAVARTSELTVLS</sequence>
<feature type="signal peptide" evidence="2">
    <location>
        <begin position="1"/>
        <end position="44"/>
    </location>
</feature>